<evidence type="ECO:0000256" key="1">
    <source>
        <dbReference type="ARBA" id="ARBA00004477"/>
    </source>
</evidence>
<feature type="transmembrane region" description="Helical" evidence="9">
    <location>
        <begin position="99"/>
        <end position="119"/>
    </location>
</feature>
<dbReference type="InterPro" id="IPR006639">
    <property type="entry name" value="Preselin/SPP"/>
</dbReference>
<dbReference type="OrthoDB" id="29661at2759"/>
<dbReference type="Pfam" id="PF04258">
    <property type="entry name" value="Peptidase_A22B"/>
    <property type="match status" value="1"/>
</dbReference>
<evidence type="ECO:0000256" key="4">
    <source>
        <dbReference type="ARBA" id="ARBA00022801"/>
    </source>
</evidence>
<dbReference type="GO" id="GO:0098553">
    <property type="term" value="C:lumenal side of endoplasmic reticulum membrane"/>
    <property type="evidence" value="ECO:0007669"/>
    <property type="project" value="TreeGrafter"/>
</dbReference>
<evidence type="ECO:0000313" key="11">
    <source>
        <dbReference type="Proteomes" id="UP000218811"/>
    </source>
</evidence>
<dbReference type="EMBL" id="KB468146">
    <property type="protein sequence ID" value="PCH43861.1"/>
    <property type="molecule type" value="Genomic_DNA"/>
</dbReference>
<comment type="subcellular location">
    <subcellularLocation>
        <location evidence="1">Endoplasmic reticulum membrane</location>
        <topology evidence="1">Multi-pass membrane protein</topology>
    </subcellularLocation>
</comment>
<keyword evidence="11" id="KW-1185">Reference proteome</keyword>
<dbReference type="InterPro" id="IPR007369">
    <property type="entry name" value="Peptidase_A22B_SPP"/>
</dbReference>
<accession>A0A2H3JPP0</accession>
<keyword evidence="7 9" id="KW-0472">Membrane</keyword>
<feature type="region of interest" description="Disordered" evidence="8">
    <location>
        <begin position="388"/>
        <end position="410"/>
    </location>
</feature>
<dbReference type="GO" id="GO:0042500">
    <property type="term" value="F:aspartic endopeptidase activity, intramembrane cleaving"/>
    <property type="evidence" value="ECO:0007669"/>
    <property type="project" value="InterPro"/>
</dbReference>
<dbReference type="GO" id="GO:0098554">
    <property type="term" value="C:cytoplasmic side of endoplasmic reticulum membrane"/>
    <property type="evidence" value="ECO:0007669"/>
    <property type="project" value="TreeGrafter"/>
</dbReference>
<evidence type="ECO:0000256" key="8">
    <source>
        <dbReference type="SAM" id="MobiDB-lite"/>
    </source>
</evidence>
<keyword evidence="3 9" id="KW-0812">Transmembrane</keyword>
<dbReference type="GO" id="GO:0006465">
    <property type="term" value="P:signal peptide processing"/>
    <property type="evidence" value="ECO:0007669"/>
    <property type="project" value="TreeGrafter"/>
</dbReference>
<evidence type="ECO:0000256" key="6">
    <source>
        <dbReference type="ARBA" id="ARBA00022989"/>
    </source>
</evidence>
<keyword evidence="6 9" id="KW-1133">Transmembrane helix</keyword>
<dbReference type="SMART" id="SM00730">
    <property type="entry name" value="PSN"/>
    <property type="match status" value="1"/>
</dbReference>
<feature type="transmembrane region" description="Helical" evidence="9">
    <location>
        <begin position="288"/>
        <end position="311"/>
    </location>
</feature>
<dbReference type="GO" id="GO:0033619">
    <property type="term" value="P:membrane protein proteolysis"/>
    <property type="evidence" value="ECO:0007669"/>
    <property type="project" value="TreeGrafter"/>
</dbReference>
<reference evidence="10 11" key="1">
    <citation type="journal article" date="2012" name="Science">
        <title>The Paleozoic origin of enzymatic lignin decomposition reconstructed from 31 fungal genomes.</title>
        <authorList>
            <person name="Floudas D."/>
            <person name="Binder M."/>
            <person name="Riley R."/>
            <person name="Barry K."/>
            <person name="Blanchette R.A."/>
            <person name="Henrissat B."/>
            <person name="Martinez A.T."/>
            <person name="Otillar R."/>
            <person name="Spatafora J.W."/>
            <person name="Yadav J.S."/>
            <person name="Aerts A."/>
            <person name="Benoit I."/>
            <person name="Boyd A."/>
            <person name="Carlson A."/>
            <person name="Copeland A."/>
            <person name="Coutinho P.M."/>
            <person name="de Vries R.P."/>
            <person name="Ferreira P."/>
            <person name="Findley K."/>
            <person name="Foster B."/>
            <person name="Gaskell J."/>
            <person name="Glotzer D."/>
            <person name="Gorecki P."/>
            <person name="Heitman J."/>
            <person name="Hesse C."/>
            <person name="Hori C."/>
            <person name="Igarashi K."/>
            <person name="Jurgens J.A."/>
            <person name="Kallen N."/>
            <person name="Kersten P."/>
            <person name="Kohler A."/>
            <person name="Kuees U."/>
            <person name="Kumar T.K.A."/>
            <person name="Kuo A."/>
            <person name="LaButti K."/>
            <person name="Larrondo L.F."/>
            <person name="Lindquist E."/>
            <person name="Ling A."/>
            <person name="Lombard V."/>
            <person name="Lucas S."/>
            <person name="Lundell T."/>
            <person name="Martin R."/>
            <person name="McLaughlin D.J."/>
            <person name="Morgenstern I."/>
            <person name="Morin E."/>
            <person name="Murat C."/>
            <person name="Nagy L.G."/>
            <person name="Nolan M."/>
            <person name="Ohm R.A."/>
            <person name="Patyshakuliyeva A."/>
            <person name="Rokas A."/>
            <person name="Ruiz-Duenas F.J."/>
            <person name="Sabat G."/>
            <person name="Salamov A."/>
            <person name="Samejima M."/>
            <person name="Schmutz J."/>
            <person name="Slot J.C."/>
            <person name="St John F."/>
            <person name="Stenlid J."/>
            <person name="Sun H."/>
            <person name="Sun S."/>
            <person name="Syed K."/>
            <person name="Tsang A."/>
            <person name="Wiebenga A."/>
            <person name="Young D."/>
            <person name="Pisabarro A."/>
            <person name="Eastwood D.C."/>
            <person name="Martin F."/>
            <person name="Cullen D."/>
            <person name="Grigoriev I.V."/>
            <person name="Hibbett D.S."/>
        </authorList>
    </citation>
    <scope>NUCLEOTIDE SEQUENCE [LARGE SCALE GENOMIC DNA]</scope>
    <source>
        <strain evidence="10 11">MD-104</strain>
    </source>
</reference>
<evidence type="ECO:0000256" key="9">
    <source>
        <dbReference type="SAM" id="Phobius"/>
    </source>
</evidence>
<evidence type="ECO:0000313" key="10">
    <source>
        <dbReference type="EMBL" id="PCH43861.1"/>
    </source>
</evidence>
<name>A0A2H3JPP0_WOLCO</name>
<dbReference type="OMA" id="FLYDIWW"/>
<dbReference type="Proteomes" id="UP000218811">
    <property type="component" value="Unassembled WGS sequence"/>
</dbReference>
<dbReference type="PANTHER" id="PTHR12174:SF23">
    <property type="entry name" value="MINOR HISTOCOMPATIBILITY ANTIGEN H13"/>
    <property type="match status" value="1"/>
</dbReference>
<feature type="transmembrane region" description="Helical" evidence="9">
    <location>
        <begin position="12"/>
        <end position="34"/>
    </location>
</feature>
<keyword evidence="4" id="KW-0378">Hydrolase</keyword>
<dbReference type="AlphaFoldDB" id="A0A2H3JPP0"/>
<evidence type="ECO:0008006" key="12">
    <source>
        <dbReference type="Google" id="ProtNLM"/>
    </source>
</evidence>
<gene>
    <name evidence="10" type="ORF">WOLCODRAFT_138641</name>
</gene>
<keyword evidence="5" id="KW-0256">Endoplasmic reticulum</keyword>
<evidence type="ECO:0000256" key="5">
    <source>
        <dbReference type="ARBA" id="ARBA00022824"/>
    </source>
</evidence>
<dbReference type="STRING" id="742152.A0A2H3JPP0"/>
<sequence length="410" mass="45002">MSDSITTDWDLLSSYAGLLTLATISIYAGSYGSVTVRRPKAKSGAPAAGADDEGEEEEEIPERLSSGDAYLFPIIGSVVLFGLYLVVKYFGKEWINWFLQWYFTVAGIGSVGKSLISLVKYTLGSARWKQFEQTQLLLLKGPREIASLTMRTPSWFLLPLGALPSILYSFGPSTTRRSALLTDILALSFSHNALALLKIDSFKTGCVLLSGLFLYDIWWVFGTEVMVKVATTLDIPIKIVWPKSLLFSDERGFTMLGLGDIVVPGLFIALALRYDYYRAAGAPNVHKTYFYAAIFAYVAGLATTMFVMHYFRKAQPALLYLSPACIASFVLTSLAKGDFKDAWAWSDDPEKQQDVPAITVQDDTATDILPAVPESAISAPMDINSTSAVQAAMEQSDSEGAKRRGKKRKS</sequence>
<feature type="transmembrane region" description="Helical" evidence="9">
    <location>
        <begin position="253"/>
        <end position="276"/>
    </location>
</feature>
<comment type="similarity">
    <text evidence="2">Belongs to the peptidase A22B family.</text>
</comment>
<protein>
    <recommendedName>
        <fullName evidence="12">Peptidase A22B signal peptide peptidase</fullName>
    </recommendedName>
</protein>
<evidence type="ECO:0000256" key="3">
    <source>
        <dbReference type="ARBA" id="ARBA00022692"/>
    </source>
</evidence>
<feature type="transmembrane region" description="Helical" evidence="9">
    <location>
        <begin position="69"/>
        <end position="87"/>
    </location>
</feature>
<proteinExistence type="inferred from homology"/>
<dbReference type="PANTHER" id="PTHR12174">
    <property type="entry name" value="SIGNAL PEPTIDE PEPTIDASE"/>
    <property type="match status" value="1"/>
</dbReference>
<evidence type="ECO:0000256" key="2">
    <source>
        <dbReference type="ARBA" id="ARBA00006859"/>
    </source>
</evidence>
<organism evidence="10 11">
    <name type="scientific">Wolfiporia cocos (strain MD-104)</name>
    <name type="common">Brown rot fungus</name>
    <dbReference type="NCBI Taxonomy" id="742152"/>
    <lineage>
        <taxon>Eukaryota</taxon>
        <taxon>Fungi</taxon>
        <taxon>Dikarya</taxon>
        <taxon>Basidiomycota</taxon>
        <taxon>Agaricomycotina</taxon>
        <taxon>Agaricomycetes</taxon>
        <taxon>Polyporales</taxon>
        <taxon>Phaeolaceae</taxon>
        <taxon>Wolfiporia</taxon>
    </lineage>
</organism>
<evidence type="ECO:0000256" key="7">
    <source>
        <dbReference type="ARBA" id="ARBA00023136"/>
    </source>
</evidence>